<dbReference type="EMBL" id="CAJOBB010028792">
    <property type="protein sequence ID" value="CAF4432212.1"/>
    <property type="molecule type" value="Genomic_DNA"/>
</dbReference>
<dbReference type="PROSITE" id="PS50026">
    <property type="entry name" value="EGF_3"/>
    <property type="match status" value="1"/>
</dbReference>
<proteinExistence type="predicted"/>
<keyword evidence="1" id="KW-0245">EGF-like domain</keyword>
<accession>A0A820RA68</accession>
<keyword evidence="1" id="KW-1015">Disulfide bond</keyword>
<comment type="caution">
    <text evidence="3">The sequence shown here is derived from an EMBL/GenBank/DDBJ whole genome shotgun (WGS) entry which is preliminary data.</text>
</comment>
<reference evidence="3" key="1">
    <citation type="submission" date="2021-02" db="EMBL/GenBank/DDBJ databases">
        <authorList>
            <person name="Nowell W R."/>
        </authorList>
    </citation>
    <scope>NUCLEOTIDE SEQUENCE</scope>
</reference>
<evidence type="ECO:0000259" key="2">
    <source>
        <dbReference type="PROSITE" id="PS50026"/>
    </source>
</evidence>
<dbReference type="Gene3D" id="2.10.25.10">
    <property type="entry name" value="Laminin"/>
    <property type="match status" value="1"/>
</dbReference>
<name>A0A820RA68_9BILA</name>
<dbReference type="InterPro" id="IPR000742">
    <property type="entry name" value="EGF"/>
</dbReference>
<sequence>NTPGSYLCLCSPGSTNKNCQNIQCTESSCLNNGICSQKENGN</sequence>
<dbReference type="Proteomes" id="UP000663868">
    <property type="component" value="Unassembled WGS sequence"/>
</dbReference>
<feature type="domain" description="EGF-like" evidence="2">
    <location>
        <begin position="1"/>
        <end position="20"/>
    </location>
</feature>
<gene>
    <name evidence="3" type="ORF">KXQ929_LOCUS52852</name>
</gene>
<protein>
    <recommendedName>
        <fullName evidence="2">EGF-like domain-containing protein</fullName>
    </recommendedName>
</protein>
<comment type="caution">
    <text evidence="1">Lacks conserved residue(s) required for the propagation of feature annotation.</text>
</comment>
<evidence type="ECO:0000256" key="1">
    <source>
        <dbReference type="PROSITE-ProRule" id="PRU00076"/>
    </source>
</evidence>
<feature type="non-terminal residue" evidence="3">
    <location>
        <position position="1"/>
    </location>
</feature>
<evidence type="ECO:0000313" key="4">
    <source>
        <dbReference type="Proteomes" id="UP000663868"/>
    </source>
</evidence>
<organism evidence="3 4">
    <name type="scientific">Adineta steineri</name>
    <dbReference type="NCBI Taxonomy" id="433720"/>
    <lineage>
        <taxon>Eukaryota</taxon>
        <taxon>Metazoa</taxon>
        <taxon>Spiralia</taxon>
        <taxon>Gnathifera</taxon>
        <taxon>Rotifera</taxon>
        <taxon>Eurotatoria</taxon>
        <taxon>Bdelloidea</taxon>
        <taxon>Adinetida</taxon>
        <taxon>Adinetidae</taxon>
        <taxon>Adineta</taxon>
    </lineage>
</organism>
<evidence type="ECO:0000313" key="3">
    <source>
        <dbReference type="EMBL" id="CAF4432212.1"/>
    </source>
</evidence>
<dbReference type="AlphaFoldDB" id="A0A820RA68"/>
<feature type="disulfide bond" evidence="1">
    <location>
        <begin position="10"/>
        <end position="19"/>
    </location>
</feature>